<accession>A0ABR1HT46</accession>
<gene>
    <name evidence="3" type="ORF">QQZ08_008664</name>
</gene>
<comment type="caution">
    <text evidence="3">The sequence shown here is derived from an EMBL/GenBank/DDBJ whole genome shotgun (WGS) entry which is preliminary data.</text>
</comment>
<keyword evidence="2" id="KW-0732">Signal</keyword>
<dbReference type="EMBL" id="JAZAVK010000091">
    <property type="protein sequence ID" value="KAK7424405.1"/>
    <property type="molecule type" value="Genomic_DNA"/>
</dbReference>
<evidence type="ECO:0000256" key="2">
    <source>
        <dbReference type="SAM" id="SignalP"/>
    </source>
</evidence>
<keyword evidence="4" id="KW-1185">Reference proteome</keyword>
<evidence type="ECO:0000256" key="1">
    <source>
        <dbReference type="SAM" id="MobiDB-lite"/>
    </source>
</evidence>
<evidence type="ECO:0000313" key="4">
    <source>
        <dbReference type="Proteomes" id="UP001498421"/>
    </source>
</evidence>
<dbReference type="Proteomes" id="UP001498421">
    <property type="component" value="Unassembled WGS sequence"/>
</dbReference>
<sequence>MKFFVPLALLAATSAYAASSVSTAAEASSTACNADYIVTKCLETEEEKPALCGSTDYGCLCAAYESIASCYNNCPGDSRAAANAQQVSSNCANASIYSSTKTKATKTGSSAESTADAEVTTAAASESDSATAIESSGPASTTTTDNAAADLARNTGGVLIAVAAVVVAML</sequence>
<feature type="region of interest" description="Disordered" evidence="1">
    <location>
        <begin position="107"/>
        <end position="144"/>
    </location>
</feature>
<evidence type="ECO:0008006" key="5">
    <source>
        <dbReference type="Google" id="ProtNLM"/>
    </source>
</evidence>
<organism evidence="3 4">
    <name type="scientific">Neonectria magnoliae</name>
    <dbReference type="NCBI Taxonomy" id="2732573"/>
    <lineage>
        <taxon>Eukaryota</taxon>
        <taxon>Fungi</taxon>
        <taxon>Dikarya</taxon>
        <taxon>Ascomycota</taxon>
        <taxon>Pezizomycotina</taxon>
        <taxon>Sordariomycetes</taxon>
        <taxon>Hypocreomycetidae</taxon>
        <taxon>Hypocreales</taxon>
        <taxon>Nectriaceae</taxon>
        <taxon>Neonectria</taxon>
    </lineage>
</organism>
<feature type="chain" id="PRO_5045712380" description="Extracellular membrane protein CFEM domain-containing protein" evidence="2">
    <location>
        <begin position="18"/>
        <end position="170"/>
    </location>
</feature>
<proteinExistence type="predicted"/>
<name>A0ABR1HT46_9HYPO</name>
<evidence type="ECO:0000313" key="3">
    <source>
        <dbReference type="EMBL" id="KAK7424405.1"/>
    </source>
</evidence>
<reference evidence="3 4" key="1">
    <citation type="journal article" date="2025" name="Microbiol. Resour. Announc.">
        <title>Draft genome sequences for Neonectria magnoliae and Neonectria punicea, canker pathogens of Liriodendron tulipifera and Acer saccharum in West Virginia.</title>
        <authorList>
            <person name="Petronek H.M."/>
            <person name="Kasson M.T."/>
            <person name="Metheny A.M."/>
            <person name="Stauder C.M."/>
            <person name="Lovett B."/>
            <person name="Lynch S.C."/>
            <person name="Garnas J.R."/>
            <person name="Kasson L.R."/>
            <person name="Stajich J.E."/>
        </authorList>
    </citation>
    <scope>NUCLEOTIDE SEQUENCE [LARGE SCALE GENOMIC DNA]</scope>
    <source>
        <strain evidence="3 4">NRRL 64651</strain>
    </source>
</reference>
<protein>
    <recommendedName>
        <fullName evidence="5">Extracellular membrane protein CFEM domain-containing protein</fullName>
    </recommendedName>
</protein>
<feature type="signal peptide" evidence="2">
    <location>
        <begin position="1"/>
        <end position="17"/>
    </location>
</feature>